<accession>A0A1H4BNN2</accession>
<evidence type="ECO:0000313" key="7">
    <source>
        <dbReference type="EMBL" id="SEA49726.1"/>
    </source>
</evidence>
<proteinExistence type="inferred from homology"/>
<dbReference type="SUPFAM" id="SSF56317">
    <property type="entry name" value="Carbon-nitrogen hydrolase"/>
    <property type="match status" value="1"/>
</dbReference>
<dbReference type="CDD" id="cd07575">
    <property type="entry name" value="Xc-1258_like"/>
    <property type="match status" value="1"/>
</dbReference>
<dbReference type="STRING" id="551991.SAMN05192529_12315"/>
<dbReference type="AlphaFoldDB" id="A0A1H4BNN2"/>
<evidence type="ECO:0000256" key="3">
    <source>
        <dbReference type="ARBA" id="ARBA00039118"/>
    </source>
</evidence>
<keyword evidence="2 7" id="KW-0378">Hydrolase</keyword>
<evidence type="ECO:0000313" key="8">
    <source>
        <dbReference type="Proteomes" id="UP000199041"/>
    </source>
</evidence>
<evidence type="ECO:0000256" key="1">
    <source>
        <dbReference type="ARBA" id="ARBA00010613"/>
    </source>
</evidence>
<dbReference type="EC" id="3.5.1.3" evidence="3"/>
<evidence type="ECO:0000256" key="5">
    <source>
        <dbReference type="ARBA" id="ARBA00072139"/>
    </source>
</evidence>
<dbReference type="InterPro" id="IPR036526">
    <property type="entry name" value="C-N_Hydrolase_sf"/>
</dbReference>
<dbReference type="EMBL" id="FNQY01000023">
    <property type="protein sequence ID" value="SEA49726.1"/>
    <property type="molecule type" value="Genomic_DNA"/>
</dbReference>
<name>A0A1H4BNN2_9BACT</name>
<dbReference type="PANTHER" id="PTHR47799:SF1">
    <property type="entry name" value="OMEGA-AMIDASE YAFV"/>
    <property type="match status" value="1"/>
</dbReference>
<evidence type="ECO:0000256" key="4">
    <source>
        <dbReference type="ARBA" id="ARBA00052904"/>
    </source>
</evidence>
<protein>
    <recommendedName>
        <fullName evidence="5">Omega-amidase YafV</fullName>
        <ecNumber evidence="3">3.5.1.3</ecNumber>
    </recommendedName>
</protein>
<dbReference type="PROSITE" id="PS50263">
    <property type="entry name" value="CN_HYDROLASE"/>
    <property type="match status" value="1"/>
</dbReference>
<dbReference type="FunFam" id="3.60.110.10:FF:000004">
    <property type="entry name" value="Carbon-nitrogen hydrolase"/>
    <property type="match status" value="1"/>
</dbReference>
<gene>
    <name evidence="7" type="ORF">SAMN05192529_12315</name>
</gene>
<dbReference type="Pfam" id="PF00795">
    <property type="entry name" value="CN_hydrolase"/>
    <property type="match status" value="1"/>
</dbReference>
<dbReference type="Proteomes" id="UP000199041">
    <property type="component" value="Unassembled WGS sequence"/>
</dbReference>
<dbReference type="GO" id="GO:0050152">
    <property type="term" value="F:omega-amidase activity"/>
    <property type="evidence" value="ECO:0007669"/>
    <property type="project" value="UniProtKB-EC"/>
</dbReference>
<dbReference type="Gene3D" id="3.60.110.10">
    <property type="entry name" value="Carbon-nitrogen hydrolase"/>
    <property type="match status" value="1"/>
</dbReference>
<organism evidence="7 8">
    <name type="scientific">Arachidicoccus rhizosphaerae</name>
    <dbReference type="NCBI Taxonomy" id="551991"/>
    <lineage>
        <taxon>Bacteria</taxon>
        <taxon>Pseudomonadati</taxon>
        <taxon>Bacteroidota</taxon>
        <taxon>Chitinophagia</taxon>
        <taxon>Chitinophagales</taxon>
        <taxon>Chitinophagaceae</taxon>
        <taxon>Arachidicoccus</taxon>
    </lineage>
</organism>
<comment type="similarity">
    <text evidence="1">Belongs to the carbon-nitrogen hydrolase superfamily. NIT1/NIT2 family.</text>
</comment>
<evidence type="ECO:0000259" key="6">
    <source>
        <dbReference type="PROSITE" id="PS50263"/>
    </source>
</evidence>
<reference evidence="7 8" key="1">
    <citation type="submission" date="2016-10" db="EMBL/GenBank/DDBJ databases">
        <authorList>
            <person name="de Groot N.N."/>
        </authorList>
    </citation>
    <scope>NUCLEOTIDE SEQUENCE [LARGE SCALE GENOMIC DNA]</scope>
    <source>
        <strain evidence="7 8">Vu-144</strain>
    </source>
</reference>
<dbReference type="GO" id="GO:0106008">
    <property type="term" value="F:2-oxoglutaramate amidase activity"/>
    <property type="evidence" value="ECO:0007669"/>
    <property type="project" value="TreeGrafter"/>
</dbReference>
<dbReference type="PANTHER" id="PTHR47799">
    <property type="entry name" value="OMEGA-AMIDASE YAFV"/>
    <property type="match status" value="1"/>
</dbReference>
<dbReference type="InterPro" id="IPR052737">
    <property type="entry name" value="Omega-amidase_YafV"/>
</dbReference>
<feature type="domain" description="CN hydrolase" evidence="6">
    <location>
        <begin position="4"/>
        <end position="240"/>
    </location>
</feature>
<comment type="catalytic activity">
    <reaction evidence="4">
        <text>a monoamide of a dicarboxylate + H2O = a dicarboxylate + NH4(+)</text>
        <dbReference type="Rhea" id="RHEA:11716"/>
        <dbReference type="ChEBI" id="CHEBI:15377"/>
        <dbReference type="ChEBI" id="CHEBI:28938"/>
        <dbReference type="ChEBI" id="CHEBI:28965"/>
        <dbReference type="ChEBI" id="CHEBI:77450"/>
        <dbReference type="EC" id="3.5.1.3"/>
    </reaction>
</comment>
<dbReference type="RefSeq" id="WP_091400301.1">
    <property type="nucleotide sequence ID" value="NZ_FNQY01000023.1"/>
</dbReference>
<dbReference type="OrthoDB" id="9811121at2"/>
<evidence type="ECO:0000256" key="2">
    <source>
        <dbReference type="ARBA" id="ARBA00022801"/>
    </source>
</evidence>
<dbReference type="InterPro" id="IPR003010">
    <property type="entry name" value="C-N_Hydrolase"/>
</dbReference>
<sequence length="262" mass="29518">MSSITLSLVQTKVFWKKKQENIQMLTEKIEGIASATEIILLPEMFNTGFTSEPVKVAETMDGPTVSWMRDLAADKNVIIGGSLVIREGEDFYNRLVWMMPNGEIGTYDKRHLFAYGGEGAKYSAGGKRLIASVKGWKINLQICYDLRFPVWARQQMQGAAPEYDLLINVANWPEKRQSTWSTLLKARAIENMCYVAAVNRVGVDGNNIVYKGGSTVLDPLGNPLYDAEDREEIQTITLKKENLHQIRDQFPFLGDADSFLIK</sequence>
<keyword evidence="8" id="KW-1185">Reference proteome</keyword>